<name>A0A7I8W036_9ANNE</name>
<dbReference type="SUPFAM" id="SSF117281">
    <property type="entry name" value="Kelch motif"/>
    <property type="match status" value="1"/>
</dbReference>
<evidence type="ECO:0000256" key="1">
    <source>
        <dbReference type="ARBA" id="ARBA00022441"/>
    </source>
</evidence>
<evidence type="ECO:0000256" key="3">
    <source>
        <dbReference type="SAM" id="Phobius"/>
    </source>
</evidence>
<keyword evidence="3" id="KW-0812">Transmembrane</keyword>
<sequence>MNFIPFYILIFPILAHDKDDRKLLSANYKGVVSWAWLNGSKDGGDSPTSDYPGSRFGSNVFWDKNTERILLFGGRTSTSKSSNDLWAFYPKTSSWKLIKRVENGEKAPQERRFHSSCGTTDKTMVIFGGENKNQFLNDTWIFNVSENDWLEIKSANRPSSRSEAVTWCTNAQMYMYGGITENNIVLDDFWIFNLLKLQWNKVNNNHIPGKRHGSASWEGKDQCLYMFSGNSQDNIDRSRNLGIGLTNEMWKFCKVDEKWKNISNSRGHTGRSSIGEFGKESKLNFPGARKLAATWTDLNGSLWMFGGEGLDDEKNNILFKRDKLLSDIWRFNATSNLWTFIGGFKEGERHALYGPKGKSSIEYLPGPRYAPTFWTYDNKLYLYGGRGHNAKNETAILSDLWKADLVFSNGDVRNELKLSNGAIFIICFSTVAGVALFVGIFFFLKNLANIPRLAPLPRKERSKRRLLKDVSYSRVETEDPLLNYTTDEDTEEEELIERNI</sequence>
<evidence type="ECO:0000313" key="4">
    <source>
        <dbReference type="EMBL" id="CAD5121931.1"/>
    </source>
</evidence>
<dbReference type="Pfam" id="PF24681">
    <property type="entry name" value="Kelch_KLHDC2_KLHL20_DRC7"/>
    <property type="match status" value="1"/>
</dbReference>
<dbReference type="OrthoDB" id="432528at2759"/>
<gene>
    <name evidence="4" type="ORF">DGYR_LOCUS9812</name>
</gene>
<dbReference type="PANTHER" id="PTHR46093">
    <property type="entry name" value="ACYL-COA-BINDING DOMAIN-CONTAINING PROTEIN 5"/>
    <property type="match status" value="1"/>
</dbReference>
<keyword evidence="5" id="KW-1185">Reference proteome</keyword>
<keyword evidence="1" id="KW-0880">Kelch repeat</keyword>
<protein>
    <submittedName>
        <fullName evidence="4">DgyrCDS10398</fullName>
    </submittedName>
</protein>
<dbReference type="InterPro" id="IPR015915">
    <property type="entry name" value="Kelch-typ_b-propeller"/>
</dbReference>
<dbReference type="Proteomes" id="UP000549394">
    <property type="component" value="Unassembled WGS sequence"/>
</dbReference>
<dbReference type="EMBL" id="CAJFCJ010000015">
    <property type="protein sequence ID" value="CAD5121931.1"/>
    <property type="molecule type" value="Genomic_DNA"/>
</dbReference>
<dbReference type="PANTHER" id="PTHR46093:SF18">
    <property type="entry name" value="FIBRONECTIN TYPE-III DOMAIN-CONTAINING PROTEIN"/>
    <property type="match status" value="1"/>
</dbReference>
<organism evidence="4 5">
    <name type="scientific">Dimorphilus gyrociliatus</name>
    <dbReference type="NCBI Taxonomy" id="2664684"/>
    <lineage>
        <taxon>Eukaryota</taxon>
        <taxon>Metazoa</taxon>
        <taxon>Spiralia</taxon>
        <taxon>Lophotrochozoa</taxon>
        <taxon>Annelida</taxon>
        <taxon>Polychaeta</taxon>
        <taxon>Polychaeta incertae sedis</taxon>
        <taxon>Dinophilidae</taxon>
        <taxon>Dimorphilus</taxon>
    </lineage>
</organism>
<reference evidence="4 5" key="1">
    <citation type="submission" date="2020-08" db="EMBL/GenBank/DDBJ databases">
        <authorList>
            <person name="Hejnol A."/>
        </authorList>
    </citation>
    <scope>NUCLEOTIDE SEQUENCE [LARGE SCALE GENOMIC DNA]</scope>
</reference>
<keyword evidence="3" id="KW-1133">Transmembrane helix</keyword>
<evidence type="ECO:0000313" key="5">
    <source>
        <dbReference type="Proteomes" id="UP000549394"/>
    </source>
</evidence>
<dbReference type="AlphaFoldDB" id="A0A7I8W036"/>
<evidence type="ECO:0000256" key="2">
    <source>
        <dbReference type="ARBA" id="ARBA00022737"/>
    </source>
</evidence>
<comment type="caution">
    <text evidence="4">The sequence shown here is derived from an EMBL/GenBank/DDBJ whole genome shotgun (WGS) entry which is preliminary data.</text>
</comment>
<keyword evidence="2" id="KW-0677">Repeat</keyword>
<accession>A0A7I8W036</accession>
<proteinExistence type="predicted"/>
<feature type="transmembrane region" description="Helical" evidence="3">
    <location>
        <begin position="422"/>
        <end position="444"/>
    </location>
</feature>
<dbReference type="Gene3D" id="2.120.10.80">
    <property type="entry name" value="Kelch-type beta propeller"/>
    <property type="match status" value="2"/>
</dbReference>
<keyword evidence="3" id="KW-0472">Membrane</keyword>